<dbReference type="Proteomes" id="UP001497535">
    <property type="component" value="Unassembled WGS sequence"/>
</dbReference>
<proteinExistence type="predicted"/>
<comment type="caution">
    <text evidence="1">The sequence shown here is derived from an EMBL/GenBank/DDBJ whole genome shotgun (WGS) entry which is preliminary data.</text>
</comment>
<dbReference type="EMBL" id="CAVMJV010000021">
    <property type="protein sequence ID" value="CAK5069115.1"/>
    <property type="molecule type" value="Genomic_DNA"/>
</dbReference>
<evidence type="ECO:0000313" key="1">
    <source>
        <dbReference type="EMBL" id="CAK5069115.1"/>
    </source>
</evidence>
<reference evidence="1" key="1">
    <citation type="submission" date="2023-11" db="EMBL/GenBank/DDBJ databases">
        <authorList>
            <person name="Poullet M."/>
        </authorList>
    </citation>
    <scope>NUCLEOTIDE SEQUENCE</scope>
    <source>
        <strain evidence="1">E1834</strain>
    </source>
</reference>
<evidence type="ECO:0000313" key="2">
    <source>
        <dbReference type="Proteomes" id="UP001497535"/>
    </source>
</evidence>
<protein>
    <submittedName>
        <fullName evidence="1">Uncharacterized protein</fullName>
    </submittedName>
</protein>
<name>A0ACB0YZJ4_MELEN</name>
<organism evidence="1 2">
    <name type="scientific">Meloidogyne enterolobii</name>
    <name type="common">Root-knot nematode worm</name>
    <name type="synonym">Meloidogyne mayaguensis</name>
    <dbReference type="NCBI Taxonomy" id="390850"/>
    <lineage>
        <taxon>Eukaryota</taxon>
        <taxon>Metazoa</taxon>
        <taxon>Ecdysozoa</taxon>
        <taxon>Nematoda</taxon>
        <taxon>Chromadorea</taxon>
        <taxon>Rhabditida</taxon>
        <taxon>Tylenchina</taxon>
        <taxon>Tylenchomorpha</taxon>
        <taxon>Tylenchoidea</taxon>
        <taxon>Meloidogynidae</taxon>
        <taxon>Meloidogyninae</taxon>
        <taxon>Meloidogyne</taxon>
    </lineage>
</organism>
<accession>A0ACB0YZJ4</accession>
<keyword evidence="2" id="KW-1185">Reference proteome</keyword>
<gene>
    <name evidence="1" type="ORF">MENTE1834_LOCUS18264</name>
</gene>
<sequence length="131" mass="15119">MKKIHFADLNIKHRGNPKQTLANVKRAVRMGYDAVVINIDIGRYSQVDIDKKEENEEESSTETIIPDPFILNESELDISTFLQNGKSFRQFSRLTVTLDENSVHKFQHDARVKKYDISNFLIKNLKVLAVV</sequence>